<dbReference type="GO" id="GO:0016758">
    <property type="term" value="F:hexosyltransferase activity"/>
    <property type="evidence" value="ECO:0007669"/>
    <property type="project" value="TreeGrafter"/>
</dbReference>
<dbReference type="Gene3D" id="3.90.550.10">
    <property type="entry name" value="Spore Coat Polysaccharide Biosynthesis Protein SpsA, Chain A"/>
    <property type="match status" value="1"/>
</dbReference>
<dbReference type="NCBIfam" id="NF003958">
    <property type="entry name" value="PRK05454.2-1"/>
    <property type="match status" value="1"/>
</dbReference>
<keyword evidence="11 12" id="KW-0472">Membrane</keyword>
<feature type="domain" description="Glycosyltransferase 2-like" evidence="13">
    <location>
        <begin position="223"/>
        <end position="413"/>
    </location>
</feature>
<sequence>MLHSDSPVLAEEDSATAAPLTTPAGLQPVAALRRRRIAMLALNLVSCAGFAAALARILGAGGWDAIDVALFACCLLALPWTVLGFWNAVIGFGLLRAGPRGLAAAAPFAAAGDRPDPPRLRTAIVMTLRNEEPERAFARLRLVQESLDRTGHGGWFSFHVLSDTDAPALIAREEAAFAAWRAALAGARAARLHYRRRAENAGFKAGNLQEFCARADEELMLPLDADSLMTGEAILRLVRIAQAHPRIGILQGLVVAAPAVSPFARLFQFGMRHGMRPYTIAMAWWTGECGPFWGHNALVRIAPFAEHCRLPALGPGRLGGSILSHDQVEAVLMRRAGYEVRVLPVETGSFEENPPTLLDHLARDARWCQGNLQYVRLLRLPGLLPVSRFQLVWAILMFLGAPATALALLLLPLRLLDLPAETPTDLAAALYLGWLGLVLAPKYAGYADALLGGAAAHGGLPRFLAGIVAETVFSFLLYGIAMVRLSLFVAGLLVDRRVTWAGQRRQAAGLSVLAACRGLPDVVLFGTALCGGLALLAPGLLPWLWPLLLGPLAAIPLAVLTASPRLGLWMARHRLCAVPEEIGPVPEIQAMRAGSDPALVGRPT</sequence>
<dbReference type="SUPFAM" id="SSF53448">
    <property type="entry name" value="Nucleotide-diphospho-sugar transferases"/>
    <property type="match status" value="1"/>
</dbReference>
<dbReference type="KEGG" id="mno:Mnod_4665"/>
<dbReference type="STRING" id="460265.Mnod_4665"/>
<accession>B8IEG0</accession>
<organism evidence="14 15">
    <name type="scientific">Methylobacterium nodulans (strain LMG 21967 / CNCM I-2342 / ORS 2060)</name>
    <dbReference type="NCBI Taxonomy" id="460265"/>
    <lineage>
        <taxon>Bacteria</taxon>
        <taxon>Pseudomonadati</taxon>
        <taxon>Pseudomonadota</taxon>
        <taxon>Alphaproteobacteria</taxon>
        <taxon>Hyphomicrobiales</taxon>
        <taxon>Methylobacteriaceae</taxon>
        <taxon>Methylobacterium</taxon>
    </lineage>
</organism>
<evidence type="ECO:0000256" key="7">
    <source>
        <dbReference type="ARBA" id="ARBA00022676"/>
    </source>
</evidence>
<protein>
    <recommendedName>
        <fullName evidence="4">Glucans biosynthesis glucosyltransferase H</fullName>
    </recommendedName>
</protein>
<evidence type="ECO:0000259" key="13">
    <source>
        <dbReference type="Pfam" id="PF13632"/>
    </source>
</evidence>
<feature type="transmembrane region" description="Helical" evidence="12">
    <location>
        <begin position="69"/>
        <end position="95"/>
    </location>
</feature>
<dbReference type="Pfam" id="PF13632">
    <property type="entry name" value="Glyco_trans_2_3"/>
    <property type="match status" value="1"/>
</dbReference>
<keyword evidence="9 12" id="KW-0812">Transmembrane</keyword>
<evidence type="ECO:0000256" key="3">
    <source>
        <dbReference type="ARBA" id="ARBA00009337"/>
    </source>
</evidence>
<evidence type="ECO:0000256" key="11">
    <source>
        <dbReference type="ARBA" id="ARBA00023136"/>
    </source>
</evidence>
<comment type="similarity">
    <text evidence="3">Belongs to the glycosyltransferase 2 family. OpgH subfamily.</text>
</comment>
<dbReference type="CAZy" id="GT2">
    <property type="family name" value="Glycosyltransferase Family 2"/>
</dbReference>
<evidence type="ECO:0000313" key="15">
    <source>
        <dbReference type="Proteomes" id="UP000008207"/>
    </source>
</evidence>
<keyword evidence="6" id="KW-0997">Cell inner membrane</keyword>
<feature type="transmembrane region" description="Helical" evidence="12">
    <location>
        <begin position="515"/>
        <end position="537"/>
    </location>
</feature>
<dbReference type="EMBL" id="CP001349">
    <property type="protein sequence ID" value="ACL59532.1"/>
    <property type="molecule type" value="Genomic_DNA"/>
</dbReference>
<dbReference type="InterPro" id="IPR029044">
    <property type="entry name" value="Nucleotide-diphossugar_trans"/>
</dbReference>
<feature type="transmembrane region" description="Helical" evidence="12">
    <location>
        <begin position="391"/>
        <end position="414"/>
    </location>
</feature>
<dbReference type="PANTHER" id="PTHR43867:SF5">
    <property type="entry name" value="GLUCANS BIOSYNTHESIS GLUCOSYLTRANSFERASE H"/>
    <property type="match status" value="1"/>
</dbReference>
<evidence type="ECO:0000256" key="6">
    <source>
        <dbReference type="ARBA" id="ARBA00022519"/>
    </source>
</evidence>
<dbReference type="NCBIfam" id="NF003962">
    <property type="entry name" value="PRK05454.2-5"/>
    <property type="match status" value="1"/>
</dbReference>
<dbReference type="GO" id="GO:0005886">
    <property type="term" value="C:plasma membrane"/>
    <property type="evidence" value="ECO:0007669"/>
    <property type="project" value="UniProtKB-SubCell"/>
</dbReference>
<dbReference type="InterPro" id="IPR050321">
    <property type="entry name" value="Glycosyltr_2/OpgH_subfam"/>
</dbReference>
<dbReference type="HOGENOM" id="CLU_015730_1_2_5"/>
<evidence type="ECO:0000256" key="9">
    <source>
        <dbReference type="ARBA" id="ARBA00022692"/>
    </source>
</evidence>
<dbReference type="PANTHER" id="PTHR43867">
    <property type="entry name" value="CELLULOSE SYNTHASE CATALYTIC SUBUNIT A [UDP-FORMING]"/>
    <property type="match status" value="1"/>
</dbReference>
<feature type="transmembrane region" description="Helical" evidence="12">
    <location>
        <begin position="475"/>
        <end position="494"/>
    </location>
</feature>
<dbReference type="eggNOG" id="COG2943">
    <property type="taxonomic scope" value="Bacteria"/>
</dbReference>
<reference evidence="14 15" key="1">
    <citation type="submission" date="2009-01" db="EMBL/GenBank/DDBJ databases">
        <title>Complete sequence of chromosome of Methylobacterium nodulans ORS 2060.</title>
        <authorList>
            <consortium name="US DOE Joint Genome Institute"/>
            <person name="Lucas S."/>
            <person name="Copeland A."/>
            <person name="Lapidus A."/>
            <person name="Glavina del Rio T."/>
            <person name="Dalin E."/>
            <person name="Tice H."/>
            <person name="Bruce D."/>
            <person name="Goodwin L."/>
            <person name="Pitluck S."/>
            <person name="Sims D."/>
            <person name="Brettin T."/>
            <person name="Detter J.C."/>
            <person name="Han C."/>
            <person name="Larimer F."/>
            <person name="Land M."/>
            <person name="Hauser L."/>
            <person name="Kyrpides N."/>
            <person name="Ivanova N."/>
            <person name="Marx C.J."/>
            <person name="Richardson P."/>
        </authorList>
    </citation>
    <scope>NUCLEOTIDE SEQUENCE [LARGE SCALE GENOMIC DNA]</scope>
    <source>
        <strain evidence="15">LMG 21967 / CNCM I-2342 / ORS 2060</strain>
    </source>
</reference>
<feature type="transmembrane region" description="Helical" evidence="12">
    <location>
        <begin position="543"/>
        <end position="562"/>
    </location>
</feature>
<comment type="subcellular location">
    <subcellularLocation>
        <location evidence="1">Cell inner membrane</location>
        <topology evidence="1">Multi-pass membrane protein</topology>
    </subcellularLocation>
</comment>
<keyword evidence="7" id="KW-0328">Glycosyltransferase</keyword>
<evidence type="ECO:0000256" key="4">
    <source>
        <dbReference type="ARBA" id="ARBA00020585"/>
    </source>
</evidence>
<keyword evidence="5" id="KW-1003">Cell membrane</keyword>
<proteinExistence type="inferred from homology"/>
<dbReference type="OrthoDB" id="9775281at2"/>
<keyword evidence="10 12" id="KW-1133">Transmembrane helix</keyword>
<evidence type="ECO:0000256" key="1">
    <source>
        <dbReference type="ARBA" id="ARBA00004429"/>
    </source>
</evidence>
<dbReference type="Proteomes" id="UP000008207">
    <property type="component" value="Chromosome"/>
</dbReference>
<keyword evidence="8 14" id="KW-0808">Transferase</keyword>
<dbReference type="RefSeq" id="WP_015931167.1">
    <property type="nucleotide sequence ID" value="NC_011894.1"/>
</dbReference>
<name>B8IEG0_METNO</name>
<gene>
    <name evidence="14" type="ordered locus">Mnod_4665</name>
</gene>
<comment type="pathway">
    <text evidence="2">Glycan metabolism; osmoregulated periplasmic glucan (OPG) biosynthesis.</text>
</comment>
<evidence type="ECO:0000256" key="10">
    <source>
        <dbReference type="ARBA" id="ARBA00022989"/>
    </source>
</evidence>
<dbReference type="NCBIfam" id="NF003963">
    <property type="entry name" value="PRK05454.2-6"/>
    <property type="match status" value="1"/>
</dbReference>
<evidence type="ECO:0000256" key="2">
    <source>
        <dbReference type="ARBA" id="ARBA00005001"/>
    </source>
</evidence>
<keyword evidence="15" id="KW-1185">Reference proteome</keyword>
<feature type="transmembrane region" description="Helical" evidence="12">
    <location>
        <begin position="426"/>
        <end position="443"/>
    </location>
</feature>
<evidence type="ECO:0000256" key="5">
    <source>
        <dbReference type="ARBA" id="ARBA00022475"/>
    </source>
</evidence>
<evidence type="ECO:0000256" key="12">
    <source>
        <dbReference type="SAM" id="Phobius"/>
    </source>
</evidence>
<dbReference type="InterPro" id="IPR001173">
    <property type="entry name" value="Glyco_trans_2-like"/>
</dbReference>
<feature type="transmembrane region" description="Helical" evidence="12">
    <location>
        <begin position="37"/>
        <end position="57"/>
    </location>
</feature>
<evidence type="ECO:0000313" key="14">
    <source>
        <dbReference type="EMBL" id="ACL59532.1"/>
    </source>
</evidence>
<evidence type="ECO:0000256" key="8">
    <source>
        <dbReference type="ARBA" id="ARBA00022679"/>
    </source>
</evidence>
<dbReference type="AlphaFoldDB" id="B8IEG0"/>